<organism evidence="3 4">
    <name type="scientific">Candidatus Kaiserbacteria bacterium RIFCSPLOWO2_12_FULL_45_26</name>
    <dbReference type="NCBI Taxonomy" id="1798525"/>
    <lineage>
        <taxon>Bacteria</taxon>
        <taxon>Candidatus Kaiseribacteriota</taxon>
    </lineage>
</organism>
<dbReference type="SMART" id="SM00897">
    <property type="entry name" value="FIST"/>
    <property type="match status" value="1"/>
</dbReference>
<dbReference type="InterPro" id="IPR019494">
    <property type="entry name" value="FIST_C"/>
</dbReference>
<dbReference type="AlphaFoldDB" id="A0A1F6FH87"/>
<protein>
    <recommendedName>
        <fullName evidence="5">Histidine kinase</fullName>
    </recommendedName>
</protein>
<feature type="domain" description="FIST C-domain" evidence="2">
    <location>
        <begin position="218"/>
        <end position="358"/>
    </location>
</feature>
<name>A0A1F6FH87_9BACT</name>
<accession>A0A1F6FH87</accession>
<dbReference type="PANTHER" id="PTHR40252">
    <property type="entry name" value="BLR0328 PROTEIN"/>
    <property type="match status" value="1"/>
</dbReference>
<dbReference type="Proteomes" id="UP000177325">
    <property type="component" value="Unassembled WGS sequence"/>
</dbReference>
<proteinExistence type="predicted"/>
<dbReference type="PANTHER" id="PTHR40252:SF2">
    <property type="entry name" value="BLR0328 PROTEIN"/>
    <property type="match status" value="1"/>
</dbReference>
<dbReference type="Pfam" id="PF08495">
    <property type="entry name" value="FIST"/>
    <property type="match status" value="1"/>
</dbReference>
<dbReference type="Pfam" id="PF10442">
    <property type="entry name" value="FIST_C"/>
    <property type="match status" value="1"/>
</dbReference>
<sequence length="380" mass="41205">MKIEQKLWTEGAGWVQKSDPLTETPQIVFVFGARAQVQKQEHFDSLRQSYPNSKILMCSTAGEILDTRVYDNSISVTAVYFEKTKLEFSQVMIGSLEENEAKGKEVANMLPKEGLSHVMVFSDGLIVNGTELLKGITAGLPENVSVTGGLVGDGADFKITLVGVDEVPKEKNIVLVGFYGESLKVGYGSLGGWDTFGPDRVITRSKGNVLYELDGKPALALYKEYLGELAAELPGSGLLFPMKLQLEGNLGDVEVIRTLLAVDEAEQSMTFAGDMPEGVVSVLMKANFDRLVDGASGAAKAGRDSLGASADLAILISCIGRKLVLKERVEEETEAVRNMLGEDTVMAGFYSYGEICPVAPTEKQCRLHNQTMTITTLREE</sequence>
<feature type="domain" description="FIST" evidence="1">
    <location>
        <begin position="24"/>
        <end position="217"/>
    </location>
</feature>
<evidence type="ECO:0000313" key="3">
    <source>
        <dbReference type="EMBL" id="OGG85223.1"/>
    </source>
</evidence>
<evidence type="ECO:0008006" key="5">
    <source>
        <dbReference type="Google" id="ProtNLM"/>
    </source>
</evidence>
<evidence type="ECO:0000259" key="2">
    <source>
        <dbReference type="SMART" id="SM01204"/>
    </source>
</evidence>
<dbReference type="SMART" id="SM01204">
    <property type="entry name" value="FIST_C"/>
    <property type="match status" value="1"/>
</dbReference>
<dbReference type="InterPro" id="IPR013702">
    <property type="entry name" value="FIST_domain_N"/>
</dbReference>
<reference evidence="3 4" key="1">
    <citation type="journal article" date="2016" name="Nat. Commun.">
        <title>Thousands of microbial genomes shed light on interconnected biogeochemical processes in an aquifer system.</title>
        <authorList>
            <person name="Anantharaman K."/>
            <person name="Brown C.T."/>
            <person name="Hug L.A."/>
            <person name="Sharon I."/>
            <person name="Castelle C.J."/>
            <person name="Probst A.J."/>
            <person name="Thomas B.C."/>
            <person name="Singh A."/>
            <person name="Wilkins M.J."/>
            <person name="Karaoz U."/>
            <person name="Brodie E.L."/>
            <person name="Williams K.H."/>
            <person name="Hubbard S.S."/>
            <person name="Banfield J.F."/>
        </authorList>
    </citation>
    <scope>NUCLEOTIDE SEQUENCE [LARGE SCALE GENOMIC DNA]</scope>
</reference>
<evidence type="ECO:0000259" key="1">
    <source>
        <dbReference type="SMART" id="SM00897"/>
    </source>
</evidence>
<gene>
    <name evidence="3" type="ORF">A3G90_04165</name>
</gene>
<dbReference type="STRING" id="1798525.A3G90_04165"/>
<evidence type="ECO:0000313" key="4">
    <source>
        <dbReference type="Proteomes" id="UP000177325"/>
    </source>
</evidence>
<dbReference type="EMBL" id="MFMM01000001">
    <property type="protein sequence ID" value="OGG85223.1"/>
    <property type="molecule type" value="Genomic_DNA"/>
</dbReference>
<comment type="caution">
    <text evidence="3">The sequence shown here is derived from an EMBL/GenBank/DDBJ whole genome shotgun (WGS) entry which is preliminary data.</text>
</comment>